<dbReference type="InterPro" id="IPR050056">
    <property type="entry name" value="Hemoglobin_oxygen_transport"/>
</dbReference>
<reference evidence="9" key="1">
    <citation type="submission" date="2025-08" db="UniProtKB">
        <authorList>
            <consortium name="Ensembl"/>
        </authorList>
    </citation>
    <scope>IDENTIFICATION</scope>
</reference>
<evidence type="ECO:0000256" key="1">
    <source>
        <dbReference type="ARBA" id="ARBA00008705"/>
    </source>
</evidence>
<dbReference type="STRING" id="8078.ENSFHEP00000001472"/>
<organism evidence="9 10">
    <name type="scientific">Fundulus heteroclitus</name>
    <name type="common">Killifish</name>
    <name type="synonym">Mummichog</name>
    <dbReference type="NCBI Taxonomy" id="8078"/>
    <lineage>
        <taxon>Eukaryota</taxon>
        <taxon>Metazoa</taxon>
        <taxon>Chordata</taxon>
        <taxon>Craniata</taxon>
        <taxon>Vertebrata</taxon>
        <taxon>Euteleostomi</taxon>
        <taxon>Actinopterygii</taxon>
        <taxon>Neopterygii</taxon>
        <taxon>Teleostei</taxon>
        <taxon>Neoteleostei</taxon>
        <taxon>Acanthomorphata</taxon>
        <taxon>Ovalentaria</taxon>
        <taxon>Atherinomorphae</taxon>
        <taxon>Cyprinodontiformes</taxon>
        <taxon>Fundulidae</taxon>
        <taxon>Fundulus</taxon>
    </lineage>
</organism>
<comment type="similarity">
    <text evidence="1 7">Belongs to the globin family.</text>
</comment>
<dbReference type="Gene3D" id="1.10.490.10">
    <property type="entry name" value="Globins"/>
    <property type="match status" value="1"/>
</dbReference>
<evidence type="ECO:0000256" key="7">
    <source>
        <dbReference type="RuleBase" id="RU000356"/>
    </source>
</evidence>
<dbReference type="GO" id="GO:0042744">
    <property type="term" value="P:hydrogen peroxide catabolic process"/>
    <property type="evidence" value="ECO:0007669"/>
    <property type="project" value="TreeGrafter"/>
</dbReference>
<dbReference type="GeneTree" id="ENSGT00940000178476"/>
<dbReference type="Pfam" id="PF00042">
    <property type="entry name" value="Globin"/>
    <property type="match status" value="1"/>
</dbReference>
<dbReference type="GO" id="GO:0005344">
    <property type="term" value="F:oxygen carrier activity"/>
    <property type="evidence" value="ECO:0007669"/>
    <property type="project" value="UniProtKB-KW"/>
</dbReference>
<evidence type="ECO:0000256" key="6">
    <source>
        <dbReference type="ARBA" id="ARBA00023004"/>
    </source>
</evidence>
<evidence type="ECO:0000256" key="5">
    <source>
        <dbReference type="ARBA" id="ARBA00022723"/>
    </source>
</evidence>
<evidence type="ECO:0000259" key="8">
    <source>
        <dbReference type="Pfam" id="PF00042"/>
    </source>
</evidence>
<dbReference type="GO" id="GO:0072562">
    <property type="term" value="C:blood microparticle"/>
    <property type="evidence" value="ECO:0007669"/>
    <property type="project" value="TreeGrafter"/>
</dbReference>
<dbReference type="InterPro" id="IPR009050">
    <property type="entry name" value="Globin-like_sf"/>
</dbReference>
<accession>A0A3Q2NQY0</accession>
<proteinExistence type="inferred from homology"/>
<evidence type="ECO:0000256" key="3">
    <source>
        <dbReference type="ARBA" id="ARBA00022617"/>
    </source>
</evidence>
<dbReference type="GO" id="GO:0020037">
    <property type="term" value="F:heme binding"/>
    <property type="evidence" value="ECO:0007669"/>
    <property type="project" value="InterPro"/>
</dbReference>
<keyword evidence="3 7" id="KW-0349">Heme</keyword>
<evidence type="ECO:0000256" key="2">
    <source>
        <dbReference type="ARBA" id="ARBA00022448"/>
    </source>
</evidence>
<reference evidence="9" key="2">
    <citation type="submission" date="2025-09" db="UniProtKB">
        <authorList>
            <consortium name="Ensembl"/>
        </authorList>
    </citation>
    <scope>IDENTIFICATION</scope>
</reference>
<dbReference type="InterPro" id="IPR012292">
    <property type="entry name" value="Globin/Proto"/>
</dbReference>
<dbReference type="GO" id="GO:0046872">
    <property type="term" value="F:metal ion binding"/>
    <property type="evidence" value="ECO:0007669"/>
    <property type="project" value="UniProtKB-KW"/>
</dbReference>
<dbReference type="GO" id="GO:0031720">
    <property type="term" value="F:haptoglobin binding"/>
    <property type="evidence" value="ECO:0007669"/>
    <property type="project" value="TreeGrafter"/>
</dbReference>
<evidence type="ECO:0000313" key="9">
    <source>
        <dbReference type="Ensembl" id="ENSFHEP00000001472.1"/>
    </source>
</evidence>
<feature type="domain" description="Globin" evidence="8">
    <location>
        <begin position="7"/>
        <end position="52"/>
    </location>
</feature>
<keyword evidence="5" id="KW-0479">Metal-binding</keyword>
<dbReference type="PANTHER" id="PTHR11442">
    <property type="entry name" value="HEMOGLOBIN FAMILY MEMBER"/>
    <property type="match status" value="1"/>
</dbReference>
<dbReference type="Proteomes" id="UP000265000">
    <property type="component" value="Unplaced"/>
</dbReference>
<name>A0A3Q2NQY0_FUNHE</name>
<dbReference type="GO" id="GO:0005833">
    <property type="term" value="C:hemoglobin complex"/>
    <property type="evidence" value="ECO:0007669"/>
    <property type="project" value="TreeGrafter"/>
</dbReference>
<keyword evidence="6" id="KW-0408">Iron</keyword>
<dbReference type="InterPro" id="IPR000971">
    <property type="entry name" value="Globin"/>
</dbReference>
<dbReference type="GO" id="GO:0019825">
    <property type="term" value="F:oxygen binding"/>
    <property type="evidence" value="ECO:0007669"/>
    <property type="project" value="InterPro"/>
</dbReference>
<dbReference type="Ensembl" id="ENSFHET00000013820.1">
    <property type="protein sequence ID" value="ENSFHEP00000001472.1"/>
    <property type="gene ID" value="ENSFHEG00000002225.1"/>
</dbReference>
<keyword evidence="2 7" id="KW-0813">Transport</keyword>
<dbReference type="AlphaFoldDB" id="A0A3Q2NQY0"/>
<dbReference type="SUPFAM" id="SSF46458">
    <property type="entry name" value="Globin-like"/>
    <property type="match status" value="1"/>
</dbReference>
<keyword evidence="4 7" id="KW-0561">Oxygen transport</keyword>
<sequence length="66" mass="7497">MGYQDIVAAHGKVVLAGLEKAVKNMDDIKTTYKELSVLHSEKLQVDPDNFNVNSTFFSCNVYFWII</sequence>
<keyword evidence="10" id="KW-1185">Reference proteome</keyword>
<dbReference type="GO" id="GO:0031838">
    <property type="term" value="C:haptoglobin-hemoglobin complex"/>
    <property type="evidence" value="ECO:0007669"/>
    <property type="project" value="TreeGrafter"/>
</dbReference>
<dbReference type="GO" id="GO:0004601">
    <property type="term" value="F:peroxidase activity"/>
    <property type="evidence" value="ECO:0007669"/>
    <property type="project" value="TreeGrafter"/>
</dbReference>
<dbReference type="GO" id="GO:0043177">
    <property type="term" value="F:organic acid binding"/>
    <property type="evidence" value="ECO:0007669"/>
    <property type="project" value="TreeGrafter"/>
</dbReference>
<protein>
    <recommendedName>
        <fullName evidence="8">Globin domain-containing protein</fullName>
    </recommendedName>
</protein>
<evidence type="ECO:0000313" key="10">
    <source>
        <dbReference type="Proteomes" id="UP000265000"/>
    </source>
</evidence>
<evidence type="ECO:0000256" key="4">
    <source>
        <dbReference type="ARBA" id="ARBA00022621"/>
    </source>
</evidence>
<dbReference type="PANTHER" id="PTHR11442:SF7">
    <property type="entry name" value="HEMOGLOBIN SUBUNIT EPSILON"/>
    <property type="match status" value="1"/>
</dbReference>